<dbReference type="PANTHER" id="PTHR46044:SF1">
    <property type="entry name" value="CN HYDROLASE DOMAIN-CONTAINING PROTEIN"/>
    <property type="match status" value="1"/>
</dbReference>
<gene>
    <name evidence="3" type="ORF">BD7612</name>
</gene>
<dbReference type="SUPFAM" id="SSF56317">
    <property type="entry name" value="Carbon-nitrogen hydrolase"/>
    <property type="match status" value="1"/>
</dbReference>
<name>Q6RWS4_9ZZZZ</name>
<dbReference type="GO" id="GO:0018762">
    <property type="term" value="F:aliphatic nitrilase activity"/>
    <property type="evidence" value="ECO:0007669"/>
    <property type="project" value="UniProtKB-EC"/>
</dbReference>
<dbReference type="InterPro" id="IPR044149">
    <property type="entry name" value="Nitrilases_CHs"/>
</dbReference>
<organism evidence="3">
    <name type="scientific">uncultured organism</name>
    <dbReference type="NCBI Taxonomy" id="155900"/>
    <lineage>
        <taxon>unclassified sequences</taxon>
        <taxon>environmental samples</taxon>
    </lineage>
</organism>
<dbReference type="EC" id="3.5.5.7" evidence="3"/>
<dbReference type="Gene3D" id="3.60.110.10">
    <property type="entry name" value="Carbon-nitrogen hydrolase"/>
    <property type="match status" value="1"/>
</dbReference>
<dbReference type="EMBL" id="AY487428">
    <property type="protein sequence ID" value="AAR97375.1"/>
    <property type="molecule type" value="Genomic_DNA"/>
</dbReference>
<dbReference type="CDD" id="cd07564">
    <property type="entry name" value="nitrilases_CHs"/>
    <property type="match status" value="1"/>
</dbReference>
<evidence type="ECO:0000313" key="3">
    <source>
        <dbReference type="EMBL" id="AAR97375.1"/>
    </source>
</evidence>
<evidence type="ECO:0000259" key="2">
    <source>
        <dbReference type="PROSITE" id="PS50263"/>
    </source>
</evidence>
<accession>Q6RWS4</accession>
<dbReference type="PANTHER" id="PTHR46044">
    <property type="entry name" value="NITRILASE"/>
    <property type="match status" value="1"/>
</dbReference>
<dbReference type="InterPro" id="IPR000132">
    <property type="entry name" value="Nitrilase/CN_hydratase_CS"/>
</dbReference>
<dbReference type="InterPro" id="IPR003010">
    <property type="entry name" value="C-N_Hydrolase"/>
</dbReference>
<evidence type="ECO:0000256" key="1">
    <source>
        <dbReference type="ARBA" id="ARBA00008129"/>
    </source>
</evidence>
<dbReference type="PROSITE" id="PS50263">
    <property type="entry name" value="CN_HYDROLASE"/>
    <property type="match status" value="1"/>
</dbReference>
<dbReference type="AlphaFoldDB" id="Q6RWS4"/>
<proteinExistence type="inferred from homology"/>
<dbReference type="Pfam" id="PF00795">
    <property type="entry name" value="CN_hydrolase"/>
    <property type="match status" value="1"/>
</dbReference>
<keyword evidence="3" id="KW-0378">Hydrolase</keyword>
<feature type="domain" description="CN hydrolase" evidence="2">
    <location>
        <begin position="4"/>
        <end position="276"/>
    </location>
</feature>
<dbReference type="InterPro" id="IPR036526">
    <property type="entry name" value="C-N_Hydrolase_sf"/>
</dbReference>
<sequence>MAAHKIAVVQAPSVLLDREGSVARAVTLLDEAAAAGARLVVFPEAYIPGYPDWIWRLRPYPDVKLAAELHERLLANAVDLSTDVLAPVLAAAARHGLTVVMCVQERDAGFSRATLYNTALVIDAAGKIANRHRKLMPTNPERMVWGFGDASGLRVVSTPVGRVGTLLCWESYMPLARCALYAEGVEIYVTPTWDYGEGWRASMQHIAREGRCWVVTACMCVQARDVPADFPGRAQLYPDEEEWLNPGDSLVVDPGGKIVAGPMSREKGILYAEIDPDRVAGAHRSFDVVGHYSRPDVFRLEVDRTPAAPVSFKK</sequence>
<comment type="similarity">
    <text evidence="1">Belongs to the carbon-nitrogen hydrolase superfamily. Nitrilase family.</text>
</comment>
<reference evidence="3" key="1">
    <citation type="journal article" date="2004" name="Appl. Environ. Microbiol.">
        <title>Exploring nitrilase sequence space for enantioselective catalysis.</title>
        <authorList>
            <person name="Robertson D.E."/>
            <person name="Chaplin J.A."/>
            <person name="DeSantis G."/>
            <person name="Podar M."/>
            <person name="Madden M."/>
            <person name="Chi E."/>
            <person name="Richardson T."/>
            <person name="Milan A."/>
            <person name="Miller M."/>
            <person name="Weiner D.P."/>
            <person name="Wong K."/>
            <person name="McQuaid J."/>
            <person name="Farwell B."/>
            <person name="Preston L.A."/>
            <person name="Tan X."/>
            <person name="Snead M.A."/>
            <person name="Keller M."/>
            <person name="Mathur E."/>
            <person name="Kretz P.L."/>
            <person name="Burk M.J."/>
            <person name="Short J.M."/>
        </authorList>
    </citation>
    <scope>NUCLEOTIDE SEQUENCE</scope>
</reference>
<protein>
    <submittedName>
        <fullName evidence="3">Nitrilase</fullName>
        <ecNumber evidence="3">3.5.5.7</ecNumber>
    </submittedName>
</protein>
<dbReference type="PROSITE" id="PS00920">
    <property type="entry name" value="NITRIL_CHT_1"/>
    <property type="match status" value="1"/>
</dbReference>